<dbReference type="AlphaFoldDB" id="A0A917WNM0"/>
<comment type="caution">
    <text evidence="3">The sequence shown here is derived from an EMBL/GenBank/DDBJ whole genome shotgun (WGS) entry which is preliminary data.</text>
</comment>
<dbReference type="Gene3D" id="3.40.50.2300">
    <property type="match status" value="1"/>
</dbReference>
<dbReference type="Proteomes" id="UP000649829">
    <property type="component" value="Unassembled WGS sequence"/>
</dbReference>
<organism evidence="3 4">
    <name type="scientific">Pseudooceanicola nanhaiensis</name>
    <dbReference type="NCBI Taxonomy" id="375761"/>
    <lineage>
        <taxon>Bacteria</taxon>
        <taxon>Pseudomonadati</taxon>
        <taxon>Pseudomonadota</taxon>
        <taxon>Alphaproteobacteria</taxon>
        <taxon>Rhodobacterales</taxon>
        <taxon>Paracoccaceae</taxon>
        <taxon>Pseudooceanicola</taxon>
    </lineage>
</organism>
<feature type="domain" description="Response regulatory" evidence="2">
    <location>
        <begin position="2"/>
        <end position="112"/>
    </location>
</feature>
<accession>A0A917WNM0</accession>
<sequence>MNILIVEDEVLLAYDLADLLEDLGHRIVGPGMSAAAALGLIADHTVDLAVLDFNLREETSAPVADALAERGIPFFFLTGYRRDALPDRFSDRVVLAKPVRTSELSSALRVVAPQ</sequence>
<dbReference type="InterPro" id="IPR011006">
    <property type="entry name" value="CheY-like_superfamily"/>
</dbReference>
<dbReference type="GO" id="GO:0000160">
    <property type="term" value="P:phosphorelay signal transduction system"/>
    <property type="evidence" value="ECO:0007669"/>
    <property type="project" value="InterPro"/>
</dbReference>
<feature type="modified residue" description="4-aspartylphosphate" evidence="1">
    <location>
        <position position="52"/>
    </location>
</feature>
<evidence type="ECO:0000259" key="2">
    <source>
        <dbReference type="PROSITE" id="PS50110"/>
    </source>
</evidence>
<evidence type="ECO:0000256" key="1">
    <source>
        <dbReference type="PROSITE-ProRule" id="PRU00169"/>
    </source>
</evidence>
<evidence type="ECO:0000313" key="3">
    <source>
        <dbReference type="EMBL" id="GGM17548.1"/>
    </source>
</evidence>
<name>A0A917WNM0_9RHOB</name>
<dbReference type="PROSITE" id="PS50110">
    <property type="entry name" value="RESPONSE_REGULATORY"/>
    <property type="match status" value="1"/>
</dbReference>
<dbReference type="EMBL" id="BMLF01000010">
    <property type="protein sequence ID" value="GGM17548.1"/>
    <property type="molecule type" value="Genomic_DNA"/>
</dbReference>
<keyword evidence="4" id="KW-1185">Reference proteome</keyword>
<dbReference type="SUPFAM" id="SSF52172">
    <property type="entry name" value="CheY-like"/>
    <property type="match status" value="1"/>
</dbReference>
<proteinExistence type="predicted"/>
<reference evidence="3" key="2">
    <citation type="submission" date="2020-09" db="EMBL/GenBank/DDBJ databases">
        <authorList>
            <person name="Sun Q."/>
            <person name="Zhou Y."/>
        </authorList>
    </citation>
    <scope>NUCLEOTIDE SEQUENCE</scope>
    <source>
        <strain evidence="3">CGMCC 1.6293</strain>
    </source>
</reference>
<keyword evidence="1" id="KW-0597">Phosphoprotein</keyword>
<protein>
    <submittedName>
        <fullName evidence="3">Response regulator</fullName>
    </submittedName>
</protein>
<dbReference type="RefSeq" id="WP_211249899.1">
    <property type="nucleotide sequence ID" value="NZ_BMLF01000010.1"/>
</dbReference>
<dbReference type="Pfam" id="PF00072">
    <property type="entry name" value="Response_reg"/>
    <property type="match status" value="1"/>
</dbReference>
<gene>
    <name evidence="3" type="ORF">GCM10011534_44440</name>
</gene>
<dbReference type="InterPro" id="IPR001789">
    <property type="entry name" value="Sig_transdc_resp-reg_receiver"/>
</dbReference>
<evidence type="ECO:0000313" key="4">
    <source>
        <dbReference type="Proteomes" id="UP000649829"/>
    </source>
</evidence>
<dbReference type="SMART" id="SM00448">
    <property type="entry name" value="REC"/>
    <property type="match status" value="1"/>
</dbReference>
<reference evidence="3" key="1">
    <citation type="journal article" date="2014" name="Int. J. Syst. Evol. Microbiol.">
        <title>Complete genome sequence of Corynebacterium casei LMG S-19264T (=DSM 44701T), isolated from a smear-ripened cheese.</title>
        <authorList>
            <consortium name="US DOE Joint Genome Institute (JGI-PGF)"/>
            <person name="Walter F."/>
            <person name="Albersmeier A."/>
            <person name="Kalinowski J."/>
            <person name="Ruckert C."/>
        </authorList>
    </citation>
    <scope>NUCLEOTIDE SEQUENCE</scope>
    <source>
        <strain evidence="3">CGMCC 1.6293</strain>
    </source>
</reference>